<dbReference type="AlphaFoldDB" id="A0A336LT33"/>
<proteinExistence type="predicted"/>
<sequence>MVFNKIKREIKTFVCFWVLVIFSPFLITSFIVTSLWHRLWIRLLANRYGHKYEFCHRNTIRTLMDTFRNQGIFNFVVKVQGEIRPDAIRIKFQENVIEKKDKQGNACYPKMKLKLTTCWGNYAWIKNSSFNIDDHLVFAPPSFRGRMISETNIQDYLSNIVSKYLPADVPQWQMFVIPVMQPSGQKSQNVASTSKEQFSDSQNQYYYILLRIHHLLLDEENLCVKDLLCLVDEKNPSASIQNLDPKHHKNSLIDIVEPLVHIPKLYNTILACIVNRWNEFRYCFDPVLTENQSGNKNNNAENALQLIAVLVIISVTVIQKFYKGFHAVQDNLLIRTKYFQRVLKEECAKRNLSWEMISNAMAVTQVIRDIAKFWAWITLTFALTFPYKCLVELIAVIQFVSNGKPTRKSTFFSIFFEYIPLTTAAFKEGFYVFYSIYSAPMLIFQELFQRNKFCNIHSLQKVSLCGRKVISWSDKINIKELEHFQNQSHHEEIEIILAAISSSLHDFFTKINKNVAPPQQIDIGFTSINDQHLTGPSPINSDKTGMICLSLPLQNNNFNGNPVIRNQKLKKIRNVIEKLHETQLPNYILSKYNRQYDLFTNAIPKVVMRIFINYLSRKYPLIVTQVIDSNQHETEDAELKTLWGDKRFKGSHIRLAIVADALLSSNHGSISKGFKRHIDSIITDIK</sequence>
<evidence type="ECO:0000256" key="1">
    <source>
        <dbReference type="SAM" id="Phobius"/>
    </source>
</evidence>
<keyword evidence="1" id="KW-0812">Transmembrane</keyword>
<name>A0A336LT33_CULSO</name>
<dbReference type="EMBL" id="UFQT01000177">
    <property type="protein sequence ID" value="SSX21186.1"/>
    <property type="molecule type" value="Genomic_DNA"/>
</dbReference>
<gene>
    <name evidence="2" type="primary">CSON004080</name>
</gene>
<keyword evidence="1" id="KW-1133">Transmembrane helix</keyword>
<feature type="transmembrane region" description="Helical" evidence="1">
    <location>
        <begin position="12"/>
        <end position="36"/>
    </location>
</feature>
<dbReference type="OMA" id="APDHTII"/>
<reference evidence="2" key="1">
    <citation type="submission" date="2018-07" db="EMBL/GenBank/DDBJ databases">
        <authorList>
            <person name="Quirk P.G."/>
            <person name="Krulwich T.A."/>
        </authorList>
    </citation>
    <scope>NUCLEOTIDE SEQUENCE</scope>
</reference>
<evidence type="ECO:0000313" key="2">
    <source>
        <dbReference type="EMBL" id="SSX21186.1"/>
    </source>
</evidence>
<dbReference type="VEuPathDB" id="VectorBase:CSON004080"/>
<organism evidence="2">
    <name type="scientific">Culicoides sonorensis</name>
    <name type="common">Biting midge</name>
    <dbReference type="NCBI Taxonomy" id="179676"/>
    <lineage>
        <taxon>Eukaryota</taxon>
        <taxon>Metazoa</taxon>
        <taxon>Ecdysozoa</taxon>
        <taxon>Arthropoda</taxon>
        <taxon>Hexapoda</taxon>
        <taxon>Insecta</taxon>
        <taxon>Pterygota</taxon>
        <taxon>Neoptera</taxon>
        <taxon>Endopterygota</taxon>
        <taxon>Diptera</taxon>
        <taxon>Nematocera</taxon>
        <taxon>Chironomoidea</taxon>
        <taxon>Ceratopogonidae</taxon>
        <taxon>Ceratopogoninae</taxon>
        <taxon>Culicoides</taxon>
        <taxon>Monoculicoides</taxon>
    </lineage>
</organism>
<accession>A0A336LT33</accession>
<keyword evidence="1" id="KW-0472">Membrane</keyword>
<protein>
    <submittedName>
        <fullName evidence="2">CSON004080 protein</fullName>
    </submittedName>
</protein>